<proteinExistence type="predicted"/>
<reference evidence="1 2" key="1">
    <citation type="submission" date="2018-03" db="EMBL/GenBank/DDBJ databases">
        <title>Genomic Encyclopedia of Archaeal and Bacterial Type Strains, Phase II (KMG-II): from individual species to whole genera.</title>
        <authorList>
            <person name="Goeker M."/>
        </authorList>
    </citation>
    <scope>NUCLEOTIDE SEQUENCE [LARGE SCALE GENOMIC DNA]</scope>
    <source>
        <strain evidence="1 2">DSM 28057</strain>
    </source>
</reference>
<comment type="caution">
    <text evidence="1">The sequence shown here is derived from an EMBL/GenBank/DDBJ whole genome shotgun (WGS) entry which is preliminary data.</text>
</comment>
<accession>A0A2P8E4N7</accession>
<evidence type="ECO:0000313" key="2">
    <source>
        <dbReference type="Proteomes" id="UP000240708"/>
    </source>
</evidence>
<evidence type="ECO:0000313" key="1">
    <source>
        <dbReference type="EMBL" id="PSL04438.1"/>
    </source>
</evidence>
<keyword evidence="2" id="KW-1185">Reference proteome</keyword>
<sequence length="556" mass="62333">MNSIFKFILFSVLTLGMGFKVLAIDPNKPDLRDGTCVNCKGNANNYSILNVYFSNSSGSPNDVCATSGPYFISILYTSNANSSIHNFRLIADILKKDRVSNNVINEYYMNHFVGTVPPCSTGTCIITVPLPAGFTVDCNNEYYELNNPMVAWTNNNNNNLRDSYRCQNYPAAQCLNQPSIPIEVGTLAYSFGPVFACFQEDLNQTNVSFVITSLFGGNPTLGYNVSWSFQLPNGTTQTSTSFNPTVWNLNEGSQVTATLTVTQGSISGSAIVNVVTVPSSLNFEDVILNVTSIDSDEDRPTGVIDVTFKEGDYFYFWSSLDYPGFYSEESKIESLSPGTYRLTTIDNETGTCRIDEFDIAARILPVEMEQLKAHFLNESRSTKITWSTTKEWESSHFEIERSLQGLNFEKIGEVNAAGWSNILLDYFFEDDKLPLGSANILYRIKQVDLMGNFHYSKILSVRTIGVEFTTGVWRAYPNPSRDNKLRISLLDSEQYDDEVITFRLIHPSAQTQAMAVRSESEMNEQLSQMITRIPKGVFVVEIQWGQKVEHIKVLKQ</sequence>
<organism evidence="1 2">
    <name type="scientific">Cecembia rubra</name>
    <dbReference type="NCBI Taxonomy" id="1485585"/>
    <lineage>
        <taxon>Bacteria</taxon>
        <taxon>Pseudomonadati</taxon>
        <taxon>Bacteroidota</taxon>
        <taxon>Cytophagia</taxon>
        <taxon>Cytophagales</taxon>
        <taxon>Cyclobacteriaceae</taxon>
        <taxon>Cecembia</taxon>
    </lineage>
</organism>
<gene>
    <name evidence="1" type="ORF">CLV48_105182</name>
</gene>
<dbReference type="AlphaFoldDB" id="A0A2P8E4N7"/>
<dbReference type="EMBL" id="PYGF01000005">
    <property type="protein sequence ID" value="PSL04438.1"/>
    <property type="molecule type" value="Genomic_DNA"/>
</dbReference>
<protein>
    <submittedName>
        <fullName evidence="1">Uncharacterized protein</fullName>
    </submittedName>
</protein>
<dbReference type="RefSeq" id="WP_106567339.1">
    <property type="nucleotide sequence ID" value="NZ_JAUVYL010000013.1"/>
</dbReference>
<dbReference type="OrthoDB" id="1488789at2"/>
<dbReference type="Proteomes" id="UP000240708">
    <property type="component" value="Unassembled WGS sequence"/>
</dbReference>
<name>A0A2P8E4N7_9BACT</name>